<evidence type="ECO:0000313" key="3">
    <source>
        <dbReference type="Proteomes" id="UP000017819"/>
    </source>
</evidence>
<comment type="caution">
    <text evidence="2">The sequence shown here is derived from an EMBL/GenBank/DDBJ whole genome shotgun (WGS) entry which is preliminary data.</text>
</comment>
<dbReference type="Proteomes" id="UP000017819">
    <property type="component" value="Unassembled WGS sequence"/>
</dbReference>
<protein>
    <submittedName>
        <fullName evidence="2">Uncharacterized protein</fullName>
    </submittedName>
</protein>
<feature type="region of interest" description="Disordered" evidence="1">
    <location>
        <begin position="1"/>
        <end position="42"/>
    </location>
</feature>
<name>V4RFM5_9HYPH</name>
<sequence>MIDHDDTAPAAVAGPPRSHQRLRMRPPRPAPTRPLRKTPFPA</sequence>
<proteinExistence type="predicted"/>
<evidence type="ECO:0000256" key="1">
    <source>
        <dbReference type="SAM" id="MobiDB-lite"/>
    </source>
</evidence>
<organism evidence="2 3">
    <name type="scientific">Lutibaculum baratangense AMV1</name>
    <dbReference type="NCBI Taxonomy" id="631454"/>
    <lineage>
        <taxon>Bacteria</taxon>
        <taxon>Pseudomonadati</taxon>
        <taxon>Pseudomonadota</taxon>
        <taxon>Alphaproteobacteria</taxon>
        <taxon>Hyphomicrobiales</taxon>
        <taxon>Tepidamorphaceae</taxon>
        <taxon>Lutibaculum</taxon>
    </lineage>
</organism>
<keyword evidence="3" id="KW-1185">Reference proteome</keyword>
<dbReference type="AlphaFoldDB" id="V4RFM5"/>
<reference evidence="2 3" key="1">
    <citation type="journal article" date="2014" name="Genome Announc.">
        <title>Draft Genome Sequence of Lutibaculum baratangense Strain AMV1T, Isolated from a Mud Volcano in Andamans, India.</title>
        <authorList>
            <person name="Singh A."/>
            <person name="Sreenivas A."/>
            <person name="Sathyanarayana Reddy G."/>
            <person name="Pinnaka A.K."/>
            <person name="Shivaji S."/>
        </authorList>
    </citation>
    <scope>NUCLEOTIDE SEQUENCE [LARGE SCALE GENOMIC DNA]</scope>
    <source>
        <strain evidence="2 3">AMV1</strain>
    </source>
</reference>
<gene>
    <name evidence="2" type="ORF">N177_2638</name>
</gene>
<accession>V4RFM5</accession>
<dbReference type="EMBL" id="AWXZ01000035">
    <property type="protein sequence ID" value="ESR24189.1"/>
    <property type="molecule type" value="Genomic_DNA"/>
</dbReference>
<evidence type="ECO:0000313" key="2">
    <source>
        <dbReference type="EMBL" id="ESR24189.1"/>
    </source>
</evidence>